<evidence type="ECO:0008006" key="4">
    <source>
        <dbReference type="Google" id="ProtNLM"/>
    </source>
</evidence>
<dbReference type="EMBL" id="JBEGDG010000006">
    <property type="protein sequence ID" value="MEQ6354881.1"/>
    <property type="molecule type" value="Genomic_DNA"/>
</dbReference>
<evidence type="ECO:0000313" key="3">
    <source>
        <dbReference type="Proteomes" id="UP001478862"/>
    </source>
</evidence>
<feature type="signal peptide" evidence="1">
    <location>
        <begin position="1"/>
        <end position="24"/>
    </location>
</feature>
<comment type="caution">
    <text evidence="2">The sequence shown here is derived from an EMBL/GenBank/DDBJ whole genome shotgun (WGS) entry which is preliminary data.</text>
</comment>
<dbReference type="InterPro" id="IPR028994">
    <property type="entry name" value="Integrin_alpha_N"/>
</dbReference>
<protein>
    <recommendedName>
        <fullName evidence="4">Tetratricopeptide repeat protein</fullName>
    </recommendedName>
</protein>
<organism evidence="2 3">
    <name type="scientific">Lysinibacillus zambalensis</name>
    <dbReference type="NCBI Taxonomy" id="3160866"/>
    <lineage>
        <taxon>Bacteria</taxon>
        <taxon>Bacillati</taxon>
        <taxon>Bacillota</taxon>
        <taxon>Bacilli</taxon>
        <taxon>Bacillales</taxon>
        <taxon>Bacillaceae</taxon>
        <taxon>Lysinibacillus</taxon>
    </lineage>
</organism>
<evidence type="ECO:0000313" key="2">
    <source>
        <dbReference type="EMBL" id="MEQ6354881.1"/>
    </source>
</evidence>
<dbReference type="RefSeq" id="WP_349659530.1">
    <property type="nucleotide sequence ID" value="NZ_JBEGDG010000006.1"/>
</dbReference>
<keyword evidence="3" id="KW-1185">Reference proteome</keyword>
<feature type="chain" id="PRO_5046474822" description="Tetratricopeptide repeat protein" evidence="1">
    <location>
        <begin position="25"/>
        <end position="279"/>
    </location>
</feature>
<name>A0ABV1MQU5_9BACI</name>
<evidence type="ECO:0000256" key="1">
    <source>
        <dbReference type="SAM" id="SignalP"/>
    </source>
</evidence>
<sequence>MKKMIVFTLLLLFTVCFTSIFVHAKENHEEDLVSRFMPSNASLISPKNPFSTRPIQFYDLDQDGQKEIIFTYNIKAKGYPFQFGSIVLKKHNTDWRKIWETKMQGVDLDFSSLVDITGDGTKEYLFGVTIGAAMGSNLEVFQWINNSFKKIAEIPYHKMDFVNGVQKVGLAVWQMYIGDSYLVDVLKWNGEKLVYNEELYSNYYPIIEKFYKEKISNMDAWFYWYCLADAQIKANKFEEASKSIQKGIALAKKLSMEDVIEDFNDLKERLENKQKHSPK</sequence>
<accession>A0ABV1MQU5</accession>
<gene>
    <name evidence="2" type="ORF">ABNX05_09675</name>
</gene>
<keyword evidence="1" id="KW-0732">Signal</keyword>
<reference evidence="2 3" key="1">
    <citation type="submission" date="2024-06" db="EMBL/GenBank/DDBJ databases">
        <title>Lysinibacillus zambalefons sp. nov., a Novel Firmicute Isolated from the Poon Bato Zambales Hyperalkaline Spring.</title>
        <authorList>
            <person name="Aja J.A."/>
            <person name="Lazaro J.E.H."/>
            <person name="Llorin L.D."/>
            <person name="Lim K.R."/>
            <person name="Teodosio J."/>
            <person name="Dalisay D.S."/>
        </authorList>
    </citation>
    <scope>NUCLEOTIDE SEQUENCE [LARGE SCALE GENOMIC DNA]</scope>
    <source>
        <strain evidence="2 3">M3</strain>
    </source>
</reference>
<proteinExistence type="predicted"/>
<dbReference type="Proteomes" id="UP001478862">
    <property type="component" value="Unassembled WGS sequence"/>
</dbReference>
<dbReference type="SUPFAM" id="SSF69318">
    <property type="entry name" value="Integrin alpha N-terminal domain"/>
    <property type="match status" value="1"/>
</dbReference>